<feature type="non-terminal residue" evidence="1">
    <location>
        <position position="1"/>
    </location>
</feature>
<protein>
    <submittedName>
        <fullName evidence="1">Unplaced genomic scaffold SPHSTscaffold_313, whole genome shotgun sequence</fullName>
    </submittedName>
</protein>
<name>A0A0C9TW35_SPHS4</name>
<dbReference type="HOGENOM" id="CLU_165630_0_0_1"/>
<dbReference type="AlphaFoldDB" id="A0A0C9TW35"/>
<dbReference type="Gene3D" id="1.10.443.10">
    <property type="entry name" value="Intergrase catalytic core"/>
    <property type="match status" value="1"/>
</dbReference>
<reference evidence="1 2" key="1">
    <citation type="submission" date="2014-06" db="EMBL/GenBank/DDBJ databases">
        <title>Evolutionary Origins and Diversification of the Mycorrhizal Mutualists.</title>
        <authorList>
            <consortium name="DOE Joint Genome Institute"/>
            <consortium name="Mycorrhizal Genomics Consortium"/>
            <person name="Kohler A."/>
            <person name="Kuo A."/>
            <person name="Nagy L.G."/>
            <person name="Floudas D."/>
            <person name="Copeland A."/>
            <person name="Barry K.W."/>
            <person name="Cichocki N."/>
            <person name="Veneault-Fourrey C."/>
            <person name="LaButti K."/>
            <person name="Lindquist E.A."/>
            <person name="Lipzen A."/>
            <person name="Lundell T."/>
            <person name="Morin E."/>
            <person name="Murat C."/>
            <person name="Riley R."/>
            <person name="Ohm R."/>
            <person name="Sun H."/>
            <person name="Tunlid A."/>
            <person name="Henrissat B."/>
            <person name="Grigoriev I.V."/>
            <person name="Hibbett D.S."/>
            <person name="Martin F."/>
        </authorList>
    </citation>
    <scope>NUCLEOTIDE SEQUENCE [LARGE SCALE GENOMIC DNA]</scope>
    <source>
        <strain evidence="1 2">SS14</strain>
    </source>
</reference>
<dbReference type="GO" id="GO:0006310">
    <property type="term" value="P:DNA recombination"/>
    <property type="evidence" value="ECO:0007669"/>
    <property type="project" value="InterPro"/>
</dbReference>
<dbReference type="GO" id="GO:0015074">
    <property type="term" value="P:DNA integration"/>
    <property type="evidence" value="ECO:0007669"/>
    <property type="project" value="InterPro"/>
</dbReference>
<proteinExistence type="predicted"/>
<dbReference type="GO" id="GO:0003677">
    <property type="term" value="F:DNA binding"/>
    <property type="evidence" value="ECO:0007669"/>
    <property type="project" value="InterPro"/>
</dbReference>
<accession>A0A0C9TW35</accession>
<dbReference type="InterPro" id="IPR013762">
    <property type="entry name" value="Integrase-like_cat_sf"/>
</dbReference>
<sequence length="104" mass="11740">DDYIFSAIAANGVAKPGSPIPHDTIQKWLDEFVLAAKIKIGKARLTIHCFHRGGAQYRFMEAPIRKCWSLAVVKWWGGWAQGEHISQLFAKSTSQHIYYVPKIA</sequence>
<evidence type="ECO:0000313" key="1">
    <source>
        <dbReference type="EMBL" id="KIJ26009.1"/>
    </source>
</evidence>
<keyword evidence="2" id="KW-1185">Reference proteome</keyword>
<dbReference type="Proteomes" id="UP000054279">
    <property type="component" value="Unassembled WGS sequence"/>
</dbReference>
<gene>
    <name evidence="1" type="ORF">M422DRAFT_192774</name>
</gene>
<dbReference type="OrthoDB" id="164951at2759"/>
<organism evidence="1 2">
    <name type="scientific">Sphaerobolus stellatus (strain SS14)</name>
    <dbReference type="NCBI Taxonomy" id="990650"/>
    <lineage>
        <taxon>Eukaryota</taxon>
        <taxon>Fungi</taxon>
        <taxon>Dikarya</taxon>
        <taxon>Basidiomycota</taxon>
        <taxon>Agaricomycotina</taxon>
        <taxon>Agaricomycetes</taxon>
        <taxon>Phallomycetidae</taxon>
        <taxon>Geastrales</taxon>
        <taxon>Sphaerobolaceae</taxon>
        <taxon>Sphaerobolus</taxon>
    </lineage>
</organism>
<dbReference type="EMBL" id="KN837388">
    <property type="protein sequence ID" value="KIJ26009.1"/>
    <property type="molecule type" value="Genomic_DNA"/>
</dbReference>
<evidence type="ECO:0000313" key="2">
    <source>
        <dbReference type="Proteomes" id="UP000054279"/>
    </source>
</evidence>